<evidence type="ECO:0000313" key="4">
    <source>
        <dbReference type="Proteomes" id="UP001106592"/>
    </source>
</evidence>
<protein>
    <submittedName>
        <fullName evidence="3">WYL domain-containing protein</fullName>
    </submittedName>
</protein>
<proteinExistence type="predicted"/>
<dbReference type="InterPro" id="IPR051534">
    <property type="entry name" value="CBASS_pafABC_assoc_protein"/>
</dbReference>
<feature type="domain" description="WCX" evidence="2">
    <location>
        <begin position="259"/>
        <end position="331"/>
    </location>
</feature>
<dbReference type="EMBL" id="JAHTBI010000039">
    <property type="protein sequence ID" value="MBV6287693.1"/>
    <property type="molecule type" value="Genomic_DNA"/>
</dbReference>
<feature type="domain" description="WYL" evidence="1">
    <location>
        <begin position="157"/>
        <end position="223"/>
    </location>
</feature>
<dbReference type="Pfam" id="PF25583">
    <property type="entry name" value="WCX"/>
    <property type="match status" value="1"/>
</dbReference>
<dbReference type="Pfam" id="PF13280">
    <property type="entry name" value="WYL"/>
    <property type="match status" value="1"/>
</dbReference>
<dbReference type="PANTHER" id="PTHR34580">
    <property type="match status" value="1"/>
</dbReference>
<accession>A0A9Q2XIS9</accession>
<gene>
    <name evidence="3" type="ORF">KUO17_11750</name>
</gene>
<evidence type="ECO:0000313" key="3">
    <source>
        <dbReference type="EMBL" id="MBV6287693.1"/>
    </source>
</evidence>
<keyword evidence="4" id="KW-1185">Reference proteome</keyword>
<organism evidence="3 4">
    <name type="scientific">Pseudomonas aegrilactucae</name>
    <dbReference type="NCBI Taxonomy" id="2854028"/>
    <lineage>
        <taxon>Bacteria</taxon>
        <taxon>Pseudomonadati</taxon>
        <taxon>Pseudomonadota</taxon>
        <taxon>Gammaproteobacteria</taxon>
        <taxon>Pseudomonadales</taxon>
        <taxon>Pseudomonadaceae</taxon>
        <taxon>Pseudomonas</taxon>
    </lineage>
</organism>
<dbReference type="AlphaFoldDB" id="A0A9Q2XIS9"/>
<reference evidence="3" key="2">
    <citation type="journal article" date="2023" name="Plant Pathol.">
        <title>Dismantling and reorganizing Pseudomonas marginalis sensu#lato.</title>
        <authorList>
            <person name="Sawada H."/>
            <person name="Fujikawa T."/>
            <person name="Satou M."/>
        </authorList>
    </citation>
    <scope>NUCLEOTIDE SEQUENCE</scope>
    <source>
        <strain evidence="3">MAFF 301350</strain>
    </source>
</reference>
<evidence type="ECO:0000259" key="2">
    <source>
        <dbReference type="Pfam" id="PF25583"/>
    </source>
</evidence>
<name>A0A9Q2XIS9_9PSED</name>
<dbReference type="RefSeq" id="WP_217975727.1">
    <property type="nucleotide sequence ID" value="NZ_JAHTBI010000039.1"/>
</dbReference>
<dbReference type="PROSITE" id="PS52050">
    <property type="entry name" value="WYL"/>
    <property type="match status" value="1"/>
</dbReference>
<dbReference type="Proteomes" id="UP001106592">
    <property type="component" value="Unassembled WGS sequence"/>
</dbReference>
<dbReference type="PANTHER" id="PTHR34580:SF1">
    <property type="entry name" value="PROTEIN PAFC"/>
    <property type="match status" value="1"/>
</dbReference>
<dbReference type="InterPro" id="IPR026881">
    <property type="entry name" value="WYL_dom"/>
</dbReference>
<evidence type="ECO:0000259" key="1">
    <source>
        <dbReference type="Pfam" id="PF13280"/>
    </source>
</evidence>
<sequence length="357" mass="40336">MSDPKDRLFRHLALLRLIPREPKSITTSELFERLKRERFDFDPRTLQRDLTGRLALDFPLLCDESRKPYRWSFPSNTPYFDYPALDTPTALAFVLAQNHLGKLIPPSVMKLLMPHFDLAHRQLKALQHNHLAQWTDCVRVVPNGKALQPAEVDPAIWSHVADALLDRRQLHVQYLSRSKGQVKTLCLHPVGIVARHSISYLIAVVDGYSDARQFALHRIRQVTCLDAAAQSAHGFDIDDYVQGGGFNSPGPVARVALIADISPQIAWLLSETPLAPDQRLEPLQGTEWQRVSATVPDDQETLWWLYGLGENVRLQAPHCWAQSIRTRLAQAQALYAQPLAEPSSIVNHTLGCQEIQP</sequence>
<dbReference type="InterPro" id="IPR057727">
    <property type="entry name" value="WCX_dom"/>
</dbReference>
<reference evidence="3" key="1">
    <citation type="journal article" date="2022" name="Int. J. Syst. Evol. Microbiol.">
        <title>Pseudomonas aegrilactucae sp. nov. and Pseudomonas morbosilactucae sp. nov., pathogens causing bacterial rot of lettuce in Japan.</title>
        <authorList>
            <person name="Sawada H."/>
            <person name="Fujikawa T."/>
            <person name="Satou M."/>
        </authorList>
    </citation>
    <scope>NUCLEOTIDE SEQUENCE</scope>
    <source>
        <strain evidence="3">MAFF 301350</strain>
    </source>
</reference>
<comment type="caution">
    <text evidence="3">The sequence shown here is derived from an EMBL/GenBank/DDBJ whole genome shotgun (WGS) entry which is preliminary data.</text>
</comment>